<proteinExistence type="predicted"/>
<dbReference type="Proteomes" id="UP000036458">
    <property type="component" value="Chromosome"/>
</dbReference>
<dbReference type="AlphaFoldDB" id="A0A0H4VP13"/>
<accession>A0A0H4VP13</accession>
<evidence type="ECO:0000313" key="2">
    <source>
        <dbReference type="Proteomes" id="UP000036458"/>
    </source>
</evidence>
<keyword evidence="2" id="KW-1185">Reference proteome</keyword>
<evidence type="ECO:0000313" key="1">
    <source>
        <dbReference type="EMBL" id="AKQ45637.1"/>
    </source>
</evidence>
<dbReference type="PATRIC" id="fig|1379910.4.peg.1784"/>
<protein>
    <submittedName>
        <fullName evidence="1">Uncharacterized protein</fullName>
    </submittedName>
</protein>
<reference evidence="1 2" key="1">
    <citation type="submission" date="2015-01" db="EMBL/GenBank/DDBJ databases">
        <title>Rufibacter sp./DG31D/ whole genome sequencing.</title>
        <authorList>
            <person name="Kim M.K."/>
            <person name="Srinivasan S."/>
            <person name="Lee J.-J."/>
        </authorList>
    </citation>
    <scope>NUCLEOTIDE SEQUENCE [LARGE SCALE GENOMIC DNA]</scope>
    <source>
        <strain evidence="1 2">DG31D</strain>
    </source>
</reference>
<dbReference type="KEGG" id="ruf:TH63_08200"/>
<dbReference type="EMBL" id="CP010777">
    <property type="protein sequence ID" value="AKQ45637.1"/>
    <property type="molecule type" value="Genomic_DNA"/>
</dbReference>
<name>A0A0H4VP13_9BACT</name>
<sequence length="174" mass="18660">MIVFFGTSCEGLEDALEKDFNISNTVPVTITGASAQQVNATIKEVDFNNGDLKEHKDKIKDLTLDGITLKVTQFTASSGNTVKPILNGQLEFAQSGSTSFKKIGNITNLDLATQFSTPSSTDITVPLEEANKNELMNLIKGGNIVQFRMTGSTNTTFTSATVDFKIISTLTAGL</sequence>
<organism evidence="1 2">
    <name type="scientific">Rufibacter radiotolerans</name>
    <dbReference type="NCBI Taxonomy" id="1379910"/>
    <lineage>
        <taxon>Bacteria</taxon>
        <taxon>Pseudomonadati</taxon>
        <taxon>Bacteroidota</taxon>
        <taxon>Cytophagia</taxon>
        <taxon>Cytophagales</taxon>
        <taxon>Hymenobacteraceae</taxon>
        <taxon>Rufibacter</taxon>
    </lineage>
</organism>
<gene>
    <name evidence="1" type="ORF">TH63_08200</name>
</gene>